<evidence type="ECO:0000313" key="2">
    <source>
        <dbReference type="EMBL" id="ETO22213.1"/>
    </source>
</evidence>
<dbReference type="EMBL" id="ASPP01010928">
    <property type="protein sequence ID" value="ETO22213.1"/>
    <property type="molecule type" value="Genomic_DNA"/>
</dbReference>
<dbReference type="Proteomes" id="UP000023152">
    <property type="component" value="Unassembled WGS sequence"/>
</dbReference>
<feature type="domain" description="Rab-GAP TBC" evidence="1">
    <location>
        <begin position="68"/>
        <end position="196"/>
    </location>
</feature>
<gene>
    <name evidence="2" type="ORF">RFI_14987</name>
</gene>
<organism evidence="2 3">
    <name type="scientific">Reticulomyxa filosa</name>
    <dbReference type="NCBI Taxonomy" id="46433"/>
    <lineage>
        <taxon>Eukaryota</taxon>
        <taxon>Sar</taxon>
        <taxon>Rhizaria</taxon>
        <taxon>Retaria</taxon>
        <taxon>Foraminifera</taxon>
        <taxon>Monothalamids</taxon>
        <taxon>Reticulomyxidae</taxon>
        <taxon>Reticulomyxa</taxon>
    </lineage>
</organism>
<dbReference type="Pfam" id="PF00566">
    <property type="entry name" value="RabGAP-TBC"/>
    <property type="match status" value="1"/>
</dbReference>
<sequence length="205" mass="24324">MFGLNGGNGRRFCCCADSDSTSINLNDIDSDAIWLKHERRTRRHRDYQLLRKLARRGCKEEDRQLLWIKSTNASEEDMVRYSDLTKTLFEDIEMQDFPQFPMFGSKCRFKTLDSEKKYCARKILVVLAVEHDSLHYCPQIPFVVEVIIQHVEEKVAFAILNAMVDVSKKNDWYFRTDFFNFRVRLRTFIDVFADHVKLCVRKCIF</sequence>
<dbReference type="InterPro" id="IPR000195">
    <property type="entry name" value="Rab-GAP-TBC_dom"/>
</dbReference>
<dbReference type="Gene3D" id="1.10.8.270">
    <property type="entry name" value="putative rabgap domain of human tbc1 domain family member 14 like domains"/>
    <property type="match status" value="1"/>
</dbReference>
<evidence type="ECO:0000313" key="3">
    <source>
        <dbReference type="Proteomes" id="UP000023152"/>
    </source>
</evidence>
<dbReference type="SUPFAM" id="SSF47923">
    <property type="entry name" value="Ypt/Rab-GAP domain of gyp1p"/>
    <property type="match status" value="1"/>
</dbReference>
<evidence type="ECO:0000259" key="1">
    <source>
        <dbReference type="Pfam" id="PF00566"/>
    </source>
</evidence>
<dbReference type="OrthoDB" id="10065050at2759"/>
<protein>
    <submittedName>
        <fullName evidence="2">RabGTPase-activating protein</fullName>
    </submittedName>
</protein>
<dbReference type="AlphaFoldDB" id="X6N8H6"/>
<keyword evidence="3" id="KW-1185">Reference proteome</keyword>
<proteinExistence type="predicted"/>
<comment type="caution">
    <text evidence="2">The sequence shown here is derived from an EMBL/GenBank/DDBJ whole genome shotgun (WGS) entry which is preliminary data.</text>
</comment>
<reference evidence="2 3" key="1">
    <citation type="journal article" date="2013" name="Curr. Biol.">
        <title>The Genome of the Foraminiferan Reticulomyxa filosa.</title>
        <authorList>
            <person name="Glockner G."/>
            <person name="Hulsmann N."/>
            <person name="Schleicher M."/>
            <person name="Noegel A.A."/>
            <person name="Eichinger L."/>
            <person name="Gallinger C."/>
            <person name="Pawlowski J."/>
            <person name="Sierra R."/>
            <person name="Euteneuer U."/>
            <person name="Pillet L."/>
            <person name="Moustafa A."/>
            <person name="Platzer M."/>
            <person name="Groth M."/>
            <person name="Szafranski K."/>
            <person name="Schliwa M."/>
        </authorList>
    </citation>
    <scope>NUCLEOTIDE SEQUENCE [LARGE SCALE GENOMIC DNA]</scope>
</reference>
<dbReference type="InterPro" id="IPR035969">
    <property type="entry name" value="Rab-GAP_TBC_sf"/>
</dbReference>
<accession>X6N8H6</accession>
<name>X6N8H6_RETFI</name>